<organism evidence="3 4">
    <name type="scientific">Paludisphaera mucosa</name>
    <dbReference type="NCBI Taxonomy" id="3030827"/>
    <lineage>
        <taxon>Bacteria</taxon>
        <taxon>Pseudomonadati</taxon>
        <taxon>Planctomycetota</taxon>
        <taxon>Planctomycetia</taxon>
        <taxon>Isosphaerales</taxon>
        <taxon>Isosphaeraceae</taxon>
        <taxon>Paludisphaera</taxon>
    </lineage>
</organism>
<protein>
    <submittedName>
        <fullName evidence="3">Carboxypeptidase-like regulatory domain-containing protein</fullName>
    </submittedName>
</protein>
<dbReference type="RefSeq" id="WP_277864330.1">
    <property type="nucleotide sequence ID" value="NZ_JARRAG010000002.1"/>
</dbReference>
<dbReference type="Gene3D" id="2.60.40.1120">
    <property type="entry name" value="Carboxypeptidase-like, regulatory domain"/>
    <property type="match status" value="1"/>
</dbReference>
<comment type="caution">
    <text evidence="3">The sequence shown here is derived from an EMBL/GenBank/DDBJ whole genome shotgun (WGS) entry which is preliminary data.</text>
</comment>
<feature type="chain" id="PRO_5047256095" evidence="2">
    <location>
        <begin position="23"/>
        <end position="888"/>
    </location>
</feature>
<dbReference type="InterPro" id="IPR008969">
    <property type="entry name" value="CarboxyPept-like_regulatory"/>
</dbReference>
<feature type="region of interest" description="Disordered" evidence="1">
    <location>
        <begin position="184"/>
        <end position="205"/>
    </location>
</feature>
<name>A0ABT6FKF7_9BACT</name>
<accession>A0ABT6FKF7</accession>
<keyword evidence="2" id="KW-0732">Signal</keyword>
<feature type="region of interest" description="Disordered" evidence="1">
    <location>
        <begin position="408"/>
        <end position="434"/>
    </location>
</feature>
<evidence type="ECO:0000313" key="4">
    <source>
        <dbReference type="Proteomes" id="UP001216907"/>
    </source>
</evidence>
<evidence type="ECO:0000256" key="2">
    <source>
        <dbReference type="SAM" id="SignalP"/>
    </source>
</evidence>
<evidence type="ECO:0000256" key="1">
    <source>
        <dbReference type="SAM" id="MobiDB-lite"/>
    </source>
</evidence>
<proteinExistence type="predicted"/>
<sequence>MRASLVFVAAAAAAWTAAASRADEPPLQAAAGGLRAVAVAVVDDASGEPIRSFRYQARYEAPGRDGPRDRDAWTAVESPAGTFEVQAPPACRLTLEIKSPDYITDDFGRHEFLIRSDEEPRRVVARLRRGMVVRGTVRDSRSLRPIAGAEVAAYRFRLMGAYKGDPVETDVDGRYELRGIDPEQSIEASHPDYEDDPAFPDDPKAGPNRDFLLKRIVKVAITVVDAAGRPIEGVTANLDRDNPSATDKDGKLLVARRPAELHALTFRKEGYIDRKLEFEEAERELARPEGPVVVMEPTIAFAGRVVEPDGRPVAAFAVAAGSDERSSSWDNVRRDVADPEGRFRLGLSKEGKTWVCIDAVGFAPWEGWADVRRGGGPIEVRLSPGVVVSGRVAAPEALMSRIRAQLVPRRHERSSDERLDEPPSDVLPPRELTPADDGAIRFEHVRPDRYRLVLEGRGVPRTVRVLDVSEAGLDAGALPIDAPAATGRIEGRVWRPQDHGGEPWPFAEGRVRPSGVRDFDEEESRTIAVRTDENGRFSVDRVPVGLVEVGIPYQMGCVIYEHTWSALVVEGRTTTVRVLKPEAGREFALAFAIGDGSQAQYESGTGLGAARKVDDVTVNSRALADAEGAAPEPRTPSFLVDLTPLEKLPLAFKRSGWNDLDDRRRIVLPDVAPGAYRLRLFEWLGSRGLDGGPVVDREVVVPPEGLGEVRIPLGAGCITGKIPAPEGGSGRFVEVSALAKGSRTPRRAQCDFDGNFCVRHLAPGDYSLFFQDPNSGFRRVDDVKVPAGVIDVGELTTTPGATIFGEIRFARPSRVPDEIVATDPSGVTVRRPFSRSSSFDRIEVVGLWPGRWTVSARSGEVVLASGEIDVEGTGAFPMTLTVGADPNP</sequence>
<evidence type="ECO:0000313" key="3">
    <source>
        <dbReference type="EMBL" id="MDG3008062.1"/>
    </source>
</evidence>
<feature type="signal peptide" evidence="2">
    <location>
        <begin position="1"/>
        <end position="22"/>
    </location>
</feature>
<reference evidence="3 4" key="1">
    <citation type="submission" date="2023-03" db="EMBL/GenBank/DDBJ databases">
        <title>Paludisphaera mucosa sp. nov. a novel planctomycete from northern fen.</title>
        <authorList>
            <person name="Ivanova A."/>
        </authorList>
    </citation>
    <scope>NUCLEOTIDE SEQUENCE [LARGE SCALE GENOMIC DNA]</scope>
    <source>
        <strain evidence="3 4">Pla2</strain>
    </source>
</reference>
<dbReference type="EMBL" id="JARRAG010000002">
    <property type="protein sequence ID" value="MDG3008062.1"/>
    <property type="molecule type" value="Genomic_DNA"/>
</dbReference>
<dbReference type="Proteomes" id="UP001216907">
    <property type="component" value="Unassembled WGS sequence"/>
</dbReference>
<keyword evidence="4" id="KW-1185">Reference proteome</keyword>
<gene>
    <name evidence="3" type="ORF">PZE19_30220</name>
</gene>
<dbReference type="SUPFAM" id="SSF49464">
    <property type="entry name" value="Carboxypeptidase regulatory domain-like"/>
    <property type="match status" value="1"/>
</dbReference>